<dbReference type="AlphaFoldDB" id="A0A0D2KFA8"/>
<dbReference type="GeneID" id="25730859"/>
<evidence type="ECO:0000313" key="2">
    <source>
        <dbReference type="Proteomes" id="UP000054498"/>
    </source>
</evidence>
<dbReference type="Proteomes" id="UP000054498">
    <property type="component" value="Unassembled WGS sequence"/>
</dbReference>
<reference evidence="1 2" key="1">
    <citation type="journal article" date="2013" name="BMC Genomics">
        <title>Reconstruction of the lipid metabolism for the microalga Monoraphidium neglectum from its genome sequence reveals characteristics suitable for biofuel production.</title>
        <authorList>
            <person name="Bogen C."/>
            <person name="Al-Dilaimi A."/>
            <person name="Albersmeier A."/>
            <person name="Wichmann J."/>
            <person name="Grundmann M."/>
            <person name="Rupp O."/>
            <person name="Lauersen K.J."/>
            <person name="Blifernez-Klassen O."/>
            <person name="Kalinowski J."/>
            <person name="Goesmann A."/>
            <person name="Mussgnug J.H."/>
            <person name="Kruse O."/>
        </authorList>
    </citation>
    <scope>NUCLEOTIDE SEQUENCE [LARGE SCALE GENOMIC DNA]</scope>
    <source>
        <strain evidence="1 2">SAG 48.87</strain>
    </source>
</reference>
<feature type="non-terminal residue" evidence="1">
    <location>
        <position position="94"/>
    </location>
</feature>
<dbReference type="RefSeq" id="XP_013893583.1">
    <property type="nucleotide sequence ID" value="XM_014038129.1"/>
</dbReference>
<keyword evidence="2" id="KW-1185">Reference proteome</keyword>
<gene>
    <name evidence="1" type="ORF">MNEG_13400</name>
</gene>
<evidence type="ECO:0000313" key="1">
    <source>
        <dbReference type="EMBL" id="KIY94563.1"/>
    </source>
</evidence>
<protein>
    <submittedName>
        <fullName evidence="1">Uncharacterized protein</fullName>
    </submittedName>
</protein>
<proteinExistence type="predicted"/>
<organism evidence="1 2">
    <name type="scientific">Monoraphidium neglectum</name>
    <dbReference type="NCBI Taxonomy" id="145388"/>
    <lineage>
        <taxon>Eukaryota</taxon>
        <taxon>Viridiplantae</taxon>
        <taxon>Chlorophyta</taxon>
        <taxon>core chlorophytes</taxon>
        <taxon>Chlorophyceae</taxon>
        <taxon>CS clade</taxon>
        <taxon>Sphaeropleales</taxon>
        <taxon>Selenastraceae</taxon>
        <taxon>Monoraphidium</taxon>
    </lineage>
</organism>
<accession>A0A0D2KFA8</accession>
<dbReference type="EMBL" id="KK104020">
    <property type="protein sequence ID" value="KIY94563.1"/>
    <property type="molecule type" value="Genomic_DNA"/>
</dbReference>
<name>A0A0D2KFA8_9CHLO</name>
<sequence>MMRPAALLARRRVPPYLACTRLAASAPRAPVRAVAAASVTVQQHAVSRPIEVPAQLDEIGVITDEYNKVLLVDSKATNAPALRAWWERQCSQLN</sequence>
<dbReference type="KEGG" id="mng:MNEG_13400"/>